<dbReference type="AlphaFoldDB" id="A0AA88R3I2"/>
<dbReference type="InterPro" id="IPR032460">
    <property type="entry name" value="Symplekin/Pta1_N"/>
</dbReference>
<keyword evidence="3" id="KW-1185">Reference proteome</keyword>
<dbReference type="InterPro" id="IPR011989">
    <property type="entry name" value="ARM-like"/>
</dbReference>
<feature type="domain" description="Symplekin/Pta1 N-terminal" evidence="1">
    <location>
        <begin position="125"/>
        <end position="245"/>
    </location>
</feature>
<protein>
    <recommendedName>
        <fullName evidence="1">Symplekin/Pta1 N-terminal domain-containing protein</fullName>
    </recommendedName>
</protein>
<name>A0AA88R3I2_9ASTE</name>
<dbReference type="Pfam" id="PF11935">
    <property type="entry name" value="SYMPK_PTA1_N"/>
    <property type="match status" value="1"/>
</dbReference>
<proteinExistence type="predicted"/>
<dbReference type="EMBL" id="JAVXUO010001489">
    <property type="protein sequence ID" value="KAK2981723.1"/>
    <property type="molecule type" value="Genomic_DNA"/>
</dbReference>
<dbReference type="Gene3D" id="1.25.10.10">
    <property type="entry name" value="Leucine-rich Repeat Variant"/>
    <property type="match status" value="1"/>
</dbReference>
<reference evidence="2" key="1">
    <citation type="submission" date="2022-12" db="EMBL/GenBank/DDBJ databases">
        <title>Draft genome assemblies for two species of Escallonia (Escalloniales).</title>
        <authorList>
            <person name="Chanderbali A."/>
            <person name="Dervinis C."/>
            <person name="Anghel I."/>
            <person name="Soltis D."/>
            <person name="Soltis P."/>
            <person name="Zapata F."/>
        </authorList>
    </citation>
    <scope>NUCLEOTIDE SEQUENCE</scope>
    <source>
        <strain evidence="2">UCBG92.1500</strain>
        <tissue evidence="2">Leaf</tissue>
    </source>
</reference>
<dbReference type="Proteomes" id="UP001187471">
    <property type="component" value="Unassembled WGS sequence"/>
</dbReference>
<sequence length="246" mass="27288">MAGPSREQALSLLAAANNHGDLAVKLSSLKQAKDILLAVEPSVAGELFPYLVELQSSPESLMYARLVFTCLDSIIGGVAFPKSTGYYQLLRLNYRLIDEIGLQAMEHSVMLIPVLLSLLKDDDSVFRWHGKVKRWLEELWTWMVKFKDAVFNILLEAGSVGMKLQAIKFLESYVLLFTSDASDSEKSEAMTRNGRVFNVSWLVGGHPILDPLALMSEANRSFSILLDLLRPASSLPGSLTISVVNW</sequence>
<gene>
    <name evidence="2" type="ORF">RJ640_005975</name>
</gene>
<organism evidence="2 3">
    <name type="scientific">Escallonia rubra</name>
    <dbReference type="NCBI Taxonomy" id="112253"/>
    <lineage>
        <taxon>Eukaryota</taxon>
        <taxon>Viridiplantae</taxon>
        <taxon>Streptophyta</taxon>
        <taxon>Embryophyta</taxon>
        <taxon>Tracheophyta</taxon>
        <taxon>Spermatophyta</taxon>
        <taxon>Magnoliopsida</taxon>
        <taxon>eudicotyledons</taxon>
        <taxon>Gunneridae</taxon>
        <taxon>Pentapetalae</taxon>
        <taxon>asterids</taxon>
        <taxon>campanulids</taxon>
        <taxon>Escalloniales</taxon>
        <taxon>Escalloniaceae</taxon>
        <taxon>Escallonia</taxon>
    </lineage>
</organism>
<dbReference type="PANTHER" id="PTHR47184:SF3">
    <property type="entry name" value="PHOSPHATIDYLINOSITOL 3-AND 4-KINASE FAMILY PROTEIN-RELATED"/>
    <property type="match status" value="1"/>
</dbReference>
<evidence type="ECO:0000313" key="2">
    <source>
        <dbReference type="EMBL" id="KAK2981723.1"/>
    </source>
</evidence>
<dbReference type="PANTHER" id="PTHR47184">
    <property type="entry name" value="PHOSPHATIDYLINOSITOL 3-AND 4-KINASE FAMILY PROTEIN-RELATED"/>
    <property type="match status" value="1"/>
</dbReference>
<accession>A0AA88R3I2</accession>
<evidence type="ECO:0000259" key="1">
    <source>
        <dbReference type="Pfam" id="PF11935"/>
    </source>
</evidence>
<comment type="caution">
    <text evidence="2">The sequence shown here is derived from an EMBL/GenBank/DDBJ whole genome shotgun (WGS) entry which is preliminary data.</text>
</comment>
<evidence type="ECO:0000313" key="3">
    <source>
        <dbReference type="Proteomes" id="UP001187471"/>
    </source>
</evidence>